<comment type="similarity">
    <text evidence="2 12">Belongs to the cytochrome ubiquinol oxidase subunit 1 family.</text>
</comment>
<gene>
    <name evidence="13" type="ORF">Deia_00944</name>
</gene>
<keyword evidence="14" id="KW-1185">Reference proteome</keyword>
<protein>
    <submittedName>
        <fullName evidence="13">Cytochrome bd ubiquinol oxidase subunit 1</fullName>
    </submittedName>
</protein>
<evidence type="ECO:0000313" key="14">
    <source>
        <dbReference type="Proteomes" id="UP000321934"/>
    </source>
</evidence>
<proteinExistence type="inferred from homology"/>
<dbReference type="EMBL" id="CP029077">
    <property type="protein sequence ID" value="QED23731.1"/>
    <property type="molecule type" value="Genomic_DNA"/>
</dbReference>
<evidence type="ECO:0000256" key="12">
    <source>
        <dbReference type="PIRNR" id="PIRNR006446"/>
    </source>
</evidence>
<keyword evidence="10 12" id="KW-0408">Iron</keyword>
<keyword evidence="11 12" id="KW-0472">Membrane</keyword>
<feature type="transmembrane region" description="Helical" evidence="12">
    <location>
        <begin position="101"/>
        <end position="119"/>
    </location>
</feature>
<dbReference type="OrthoDB" id="9807042at2"/>
<feature type="transmembrane region" description="Helical" evidence="12">
    <location>
        <begin position="364"/>
        <end position="383"/>
    </location>
</feature>
<dbReference type="PIRSF" id="PIRSF006446">
    <property type="entry name" value="Cyt_quinol_oxidase_1"/>
    <property type="match status" value="1"/>
</dbReference>
<keyword evidence="3 12" id="KW-0813">Transport</keyword>
<keyword evidence="5 12" id="KW-0349">Heme</keyword>
<feature type="transmembrane region" description="Helical" evidence="12">
    <location>
        <begin position="218"/>
        <end position="236"/>
    </location>
</feature>
<dbReference type="PANTHER" id="PTHR30365">
    <property type="entry name" value="CYTOCHROME D UBIQUINOL OXIDASE"/>
    <property type="match status" value="1"/>
</dbReference>
<dbReference type="GO" id="GO:0016682">
    <property type="term" value="F:oxidoreductase activity, acting on diphenols and related substances as donors, oxygen as acceptor"/>
    <property type="evidence" value="ECO:0007669"/>
    <property type="project" value="TreeGrafter"/>
</dbReference>
<evidence type="ECO:0000256" key="7">
    <source>
        <dbReference type="ARBA" id="ARBA00022723"/>
    </source>
</evidence>
<dbReference type="RefSeq" id="WP_146821044.1">
    <property type="nucleotide sequence ID" value="NZ_CP029077.1"/>
</dbReference>
<dbReference type="GO" id="GO:0046872">
    <property type="term" value="F:metal ion binding"/>
    <property type="evidence" value="ECO:0007669"/>
    <property type="project" value="UniProtKB-UniRule"/>
</dbReference>
<keyword evidence="4 12" id="KW-1003">Cell membrane</keyword>
<sequence length="444" mass="49110">MQGLEFILARSYFTLAITFHIIFPTLNIGLSWLILFFESVFVKTGDQKYLKLCKFWSKIFAMLFGVGVISGIMMSFMFGLTFSKLIDVGGNVLGPLLTFEVLTSFFLEASFLGVMLFGWSRVGKKFHLFSTFCVAIGTLISAFWILSANSFMQTPAGVELKDGIVHVVNWVDVIFNPSFAWRYMHMIDAAIISASLFVFGISCYLIKKDKDTEIATKAAKISATFLMIASLLQVFLGDGHGLNTLKHQPSKIAALEAHWENEPGSQKIVLFAVPNVKEEKNDYEVAIPALGSIILTHSKDGKIPAIKDIPVEDRAPVAIPFYCFRIMVGLGVLFIILGIWGSIASRRGTLSPRAKGMAQVMRNISIWSTCLGPVAAICGWYVTEVGRQPWVVYGVMRAKDAMTPNLDPYSVLFGICFTGLVYTTIAIILVRYVTATIKKGYSAI</sequence>
<evidence type="ECO:0000256" key="11">
    <source>
        <dbReference type="ARBA" id="ARBA00023136"/>
    </source>
</evidence>
<feature type="transmembrane region" description="Helical" evidence="12">
    <location>
        <begin position="409"/>
        <end position="430"/>
    </location>
</feature>
<dbReference type="GO" id="GO:0019646">
    <property type="term" value="P:aerobic electron transport chain"/>
    <property type="evidence" value="ECO:0007669"/>
    <property type="project" value="InterPro"/>
</dbReference>
<feature type="transmembrane region" description="Helical" evidence="12">
    <location>
        <begin position="12"/>
        <end position="38"/>
    </location>
</feature>
<dbReference type="GO" id="GO:0020037">
    <property type="term" value="F:heme binding"/>
    <property type="evidence" value="ECO:0007669"/>
    <property type="project" value="TreeGrafter"/>
</dbReference>
<accession>A0A5B8XI88</accession>
<evidence type="ECO:0000256" key="6">
    <source>
        <dbReference type="ARBA" id="ARBA00022692"/>
    </source>
</evidence>
<name>A0A5B8XI88_9RICK</name>
<reference evidence="13 14" key="1">
    <citation type="journal article" date="2019" name="ISME J.">
        <title>Deianiraea, an extracellular bacterium associated with the ciliate Paramecium, suggests an alternative scenario for the evolution of Rickettsiales.</title>
        <authorList>
            <person name="Castelli M."/>
            <person name="Sabaneyeva E."/>
            <person name="Lanzoni O."/>
            <person name="Lebedeva N."/>
            <person name="Floriano A.M."/>
            <person name="Gaiarsa S."/>
            <person name="Benken K."/>
            <person name="Modeo L."/>
            <person name="Bandi C."/>
            <person name="Potekhin A."/>
            <person name="Sassera D."/>
            <person name="Petroni G."/>
        </authorList>
    </citation>
    <scope>NUCLEOTIDE SEQUENCE [LARGE SCALE GENOMIC DNA]</scope>
    <source>
        <strain evidence="13">CyL4-1</strain>
    </source>
</reference>
<evidence type="ECO:0000313" key="13">
    <source>
        <dbReference type="EMBL" id="QED23731.1"/>
    </source>
</evidence>
<feature type="transmembrane region" description="Helical" evidence="12">
    <location>
        <begin position="183"/>
        <end position="206"/>
    </location>
</feature>
<keyword evidence="9 12" id="KW-1133">Transmembrane helix</keyword>
<keyword evidence="8 12" id="KW-0249">Electron transport</keyword>
<dbReference type="GO" id="GO:0005886">
    <property type="term" value="C:plasma membrane"/>
    <property type="evidence" value="ECO:0007669"/>
    <property type="project" value="UniProtKB-SubCell"/>
</dbReference>
<comment type="subcellular location">
    <subcellularLocation>
        <location evidence="12">Cell inner membrane</location>
    </subcellularLocation>
    <subcellularLocation>
        <location evidence="1">Cell membrane</location>
        <topology evidence="1">Multi-pass membrane protein</topology>
    </subcellularLocation>
</comment>
<evidence type="ECO:0000256" key="10">
    <source>
        <dbReference type="ARBA" id="ARBA00023004"/>
    </source>
</evidence>
<dbReference type="InterPro" id="IPR002585">
    <property type="entry name" value="Cyt-d_ubiquinol_oxidase_su_1"/>
</dbReference>
<dbReference type="PANTHER" id="PTHR30365:SF14">
    <property type="entry name" value="CYTOCHROME BD MENAQUINOL OXIDASE SUBUNIT I-RELATED"/>
    <property type="match status" value="1"/>
</dbReference>
<dbReference type="GO" id="GO:0009055">
    <property type="term" value="F:electron transfer activity"/>
    <property type="evidence" value="ECO:0007669"/>
    <property type="project" value="UniProtKB-UniRule"/>
</dbReference>
<evidence type="ECO:0000256" key="1">
    <source>
        <dbReference type="ARBA" id="ARBA00004651"/>
    </source>
</evidence>
<evidence type="ECO:0000256" key="4">
    <source>
        <dbReference type="ARBA" id="ARBA00022475"/>
    </source>
</evidence>
<keyword evidence="7 12" id="KW-0479">Metal-binding</keyword>
<evidence type="ECO:0000256" key="2">
    <source>
        <dbReference type="ARBA" id="ARBA00009819"/>
    </source>
</evidence>
<evidence type="ECO:0000256" key="5">
    <source>
        <dbReference type="ARBA" id="ARBA00022617"/>
    </source>
</evidence>
<feature type="transmembrane region" description="Helical" evidence="12">
    <location>
        <begin position="319"/>
        <end position="343"/>
    </location>
</feature>
<feature type="transmembrane region" description="Helical" evidence="12">
    <location>
        <begin position="126"/>
        <end position="146"/>
    </location>
</feature>
<feature type="transmembrane region" description="Helical" evidence="12">
    <location>
        <begin position="59"/>
        <end position="81"/>
    </location>
</feature>
<dbReference type="Proteomes" id="UP000321934">
    <property type="component" value="Chromosome"/>
</dbReference>
<evidence type="ECO:0000256" key="9">
    <source>
        <dbReference type="ARBA" id="ARBA00022989"/>
    </source>
</evidence>
<evidence type="ECO:0000256" key="8">
    <source>
        <dbReference type="ARBA" id="ARBA00022982"/>
    </source>
</evidence>
<dbReference type="GO" id="GO:0070069">
    <property type="term" value="C:cytochrome complex"/>
    <property type="evidence" value="ECO:0007669"/>
    <property type="project" value="UniProtKB-UniRule"/>
</dbReference>
<evidence type="ECO:0000256" key="3">
    <source>
        <dbReference type="ARBA" id="ARBA00022448"/>
    </source>
</evidence>
<organism evidence="13 14">
    <name type="scientific">Candidatus Deianiraea vastatrix</name>
    <dbReference type="NCBI Taxonomy" id="2163644"/>
    <lineage>
        <taxon>Bacteria</taxon>
        <taxon>Pseudomonadati</taxon>
        <taxon>Pseudomonadota</taxon>
        <taxon>Alphaproteobacteria</taxon>
        <taxon>Rickettsiales</taxon>
        <taxon>Candidatus Deianiraeaceae</taxon>
        <taxon>Candidatus Deianiraea</taxon>
    </lineage>
</organism>
<keyword evidence="6 12" id="KW-0812">Transmembrane</keyword>
<dbReference type="AlphaFoldDB" id="A0A5B8XI88"/>
<dbReference type="Pfam" id="PF01654">
    <property type="entry name" value="Cyt_bd_oxida_I"/>
    <property type="match status" value="1"/>
</dbReference>